<proteinExistence type="predicted"/>
<dbReference type="eggNOG" id="COG1306">
    <property type="taxonomic scope" value="Bacteria"/>
</dbReference>
<evidence type="ECO:0000313" key="3">
    <source>
        <dbReference type="EMBL" id="EIC01843.1"/>
    </source>
</evidence>
<accession>H7EKT5</accession>
<protein>
    <recommendedName>
        <fullName evidence="2">DUF4015 domain-containing protein</fullName>
    </recommendedName>
</protein>
<dbReference type="AlphaFoldDB" id="H7EKT5"/>
<dbReference type="InterPro" id="IPR017853">
    <property type="entry name" value="GH"/>
</dbReference>
<reference evidence="3 4" key="1">
    <citation type="submission" date="2011-09" db="EMBL/GenBank/DDBJ databases">
        <title>The draft genome of Treponema saccharophilum DSM 2985.</title>
        <authorList>
            <consortium name="US DOE Joint Genome Institute (JGI-PGF)"/>
            <person name="Lucas S."/>
            <person name="Copeland A."/>
            <person name="Lapidus A."/>
            <person name="Glavina del Rio T."/>
            <person name="Dalin E."/>
            <person name="Tice H."/>
            <person name="Bruce D."/>
            <person name="Goodwin L."/>
            <person name="Pitluck S."/>
            <person name="Peters L."/>
            <person name="Kyrpides N."/>
            <person name="Mavromatis K."/>
            <person name="Ivanova N."/>
            <person name="Markowitz V."/>
            <person name="Cheng J.-F."/>
            <person name="Hugenholtz P."/>
            <person name="Woyke T."/>
            <person name="Wu D."/>
            <person name="Gronow S."/>
            <person name="Wellnitz S."/>
            <person name="Brambilla E."/>
            <person name="Klenk H.-P."/>
            <person name="Eisen J.A."/>
        </authorList>
    </citation>
    <scope>NUCLEOTIDE SEQUENCE [LARGE SCALE GENOMIC DNA]</scope>
    <source>
        <strain evidence="3 4">DSM 2985</strain>
    </source>
</reference>
<feature type="region of interest" description="Disordered" evidence="1">
    <location>
        <begin position="1"/>
        <end position="28"/>
    </location>
</feature>
<evidence type="ECO:0000259" key="2">
    <source>
        <dbReference type="Pfam" id="PF13200"/>
    </source>
</evidence>
<dbReference type="RefSeq" id="WP_002704334.1">
    <property type="nucleotide sequence ID" value="NZ_AGRW01000046.1"/>
</dbReference>
<dbReference type="Proteomes" id="UP000003571">
    <property type="component" value="Unassembled WGS sequence"/>
</dbReference>
<dbReference type="SUPFAM" id="SSF51445">
    <property type="entry name" value="(Trans)glycosidases"/>
    <property type="match status" value="1"/>
</dbReference>
<dbReference type="PATRIC" id="fig|907348.3.peg.1514"/>
<comment type="caution">
    <text evidence="3">The sequence shown here is derived from an EMBL/GenBank/DDBJ whole genome shotgun (WGS) entry which is preliminary data.</text>
</comment>
<gene>
    <name evidence="3" type="ORF">TresaDRAFT_1985</name>
</gene>
<dbReference type="Gene3D" id="3.20.20.80">
    <property type="entry name" value="Glycosidases"/>
    <property type="match status" value="1"/>
</dbReference>
<evidence type="ECO:0000313" key="4">
    <source>
        <dbReference type="Proteomes" id="UP000003571"/>
    </source>
</evidence>
<dbReference type="EMBL" id="AGRW01000046">
    <property type="protein sequence ID" value="EIC01843.1"/>
    <property type="molecule type" value="Genomic_DNA"/>
</dbReference>
<organism evidence="3 4">
    <name type="scientific">Treponema saccharophilum DSM 2985</name>
    <dbReference type="NCBI Taxonomy" id="907348"/>
    <lineage>
        <taxon>Bacteria</taxon>
        <taxon>Pseudomonadati</taxon>
        <taxon>Spirochaetota</taxon>
        <taxon>Spirochaetia</taxon>
        <taxon>Spirochaetales</taxon>
        <taxon>Treponemataceae</taxon>
        <taxon>Treponema</taxon>
    </lineage>
</organism>
<sequence length="820" mass="92549">MAVTPLSADSGIQMPTGPAQSVAGLSDGAMRESPSAAQAFMIAGTTKGLLKIYGNGKAESIWSEGSVLKIIKTEENQQSGAPSPLWYFLTTAGIVSSRDLVKFEYRNEGLPFLTIKQYDGKNISFSRQPAQLKDLAVHPENPEILVTSTKESVYLTKDGGRKWVSINSMSKSTNGIKAVAVASMNRPGTGSPAAKGADGSVKPAVPPQKDLVVFMAHSICGFSYCYPEKKNFAWNDVSRGFEVIQTYTYPDEISDILPVVFTGSDGFPVTEVFVSQTFIPRLYRFDWNEKCARLLYSGTEPADTIDGLFWNGSKLLYSRPGEIAAYNPATKKGDFVPPEYEEWKKYFGMIESDNTLNAAWIPTAADPSKGIALSELWLLYPETVNNKYASVADDRKAIYVQAHKLITDKGIDSYKKVIKENKLDAIVIDMKDDYGFLHFKPKDKLLIEKGTVSTSYALDLDRFVPRMKEDGIYLIARIVTFKDRSLSKFDKRQYAIWDSTTNAPWKGISGYDENGRPQYYDEDWVDQYSPEVWEYFVHIAQELVERGFDEIQFDYIRFPTDGRNLKNATYRWKSPGMDKESALLSFLSYARKNIDAPIGIDIYGANGWYRSGTRTGQDVEQLAEYVDIVCPMFYPSHFGQNDSNYAPYTERPYRIYYYGTYRNTVIGRNKIIIRPWVQAFYLNVRYDRQYYNKNYVSQQIYGVRDSVDRGYMYWNGRCVYDDISPDVGNTPYSGPSYEASSKYKKPALSGGKRDFSEAVISGKILKADSAEVRAEKMRSAREDGIARWDNVKAKAESEDEGLFPAIDDIRKLITPGDSSF</sequence>
<dbReference type="InterPro" id="IPR025275">
    <property type="entry name" value="DUF4015"/>
</dbReference>
<name>H7EKT5_9SPIR</name>
<dbReference type="STRING" id="907348.TresaDRAFT_1985"/>
<dbReference type="Pfam" id="PF13200">
    <property type="entry name" value="DUF4015"/>
    <property type="match status" value="1"/>
</dbReference>
<feature type="domain" description="DUF4015" evidence="2">
    <location>
        <begin position="397"/>
        <end position="720"/>
    </location>
</feature>
<keyword evidence="4" id="KW-1185">Reference proteome</keyword>
<evidence type="ECO:0000256" key="1">
    <source>
        <dbReference type="SAM" id="MobiDB-lite"/>
    </source>
</evidence>